<keyword evidence="2" id="KW-1185">Reference proteome</keyword>
<evidence type="ECO:0000313" key="1">
    <source>
        <dbReference type="EMBL" id="RDU24173.1"/>
    </source>
</evidence>
<evidence type="ECO:0000313" key="2">
    <source>
        <dbReference type="Proteomes" id="UP000255036"/>
    </source>
</evidence>
<protein>
    <recommendedName>
        <fullName evidence="3">DUF4062 domain-containing protein</fullName>
    </recommendedName>
</protein>
<name>A0A371AX73_9FIRM</name>
<accession>A0A371AX73</accession>
<dbReference type="Proteomes" id="UP000255036">
    <property type="component" value="Unassembled WGS sequence"/>
</dbReference>
<dbReference type="OrthoDB" id="2053534at2"/>
<reference evidence="1 2" key="1">
    <citation type="submission" date="2018-07" db="EMBL/GenBank/DDBJ databases">
        <title>Anaerosacharophilus polymeroproducens gen. nov. sp. nov., an anaerobic bacterium isolated from salt field.</title>
        <authorList>
            <person name="Kim W."/>
            <person name="Yang S.-H."/>
            <person name="Oh J."/>
            <person name="Lee J.-H."/>
            <person name="Kwon K.K."/>
        </authorList>
    </citation>
    <scope>NUCLEOTIDE SEQUENCE [LARGE SCALE GENOMIC DNA]</scope>
    <source>
        <strain evidence="1 2">MCWD5</strain>
    </source>
</reference>
<evidence type="ECO:0008006" key="3">
    <source>
        <dbReference type="Google" id="ProtNLM"/>
    </source>
</evidence>
<organism evidence="1 2">
    <name type="scientific">Anaerosacchariphilus polymeriproducens</name>
    <dbReference type="NCBI Taxonomy" id="1812858"/>
    <lineage>
        <taxon>Bacteria</taxon>
        <taxon>Bacillati</taxon>
        <taxon>Bacillota</taxon>
        <taxon>Clostridia</taxon>
        <taxon>Lachnospirales</taxon>
        <taxon>Lachnospiraceae</taxon>
        <taxon>Anaerosacchariphilus</taxon>
    </lineage>
</organism>
<dbReference type="AlphaFoldDB" id="A0A371AX73"/>
<dbReference type="RefSeq" id="WP_115481198.1">
    <property type="nucleotide sequence ID" value="NZ_QRCT01000014.1"/>
</dbReference>
<dbReference type="EMBL" id="QRCT01000014">
    <property type="protein sequence ID" value="RDU24173.1"/>
    <property type="molecule type" value="Genomic_DNA"/>
</dbReference>
<comment type="caution">
    <text evidence="1">The sequence shown here is derived from an EMBL/GenBank/DDBJ whole genome shotgun (WGS) entry which is preliminary data.</text>
</comment>
<proteinExistence type="predicted"/>
<gene>
    <name evidence="1" type="ORF">DWV06_05590</name>
</gene>
<sequence length="956" mass="110923">MGIRLTGVSTPVGGFSWEYTGSSNGLPISDNTSLGYKIKVFISSICGDSGKYDKMRSELRKKIEETQLAIVYTFEGEESSTLTAKEHYTWALEESDICIFLIDNKDGVRSGVQNEIDTAQKYKIKSIYYFCDENSTEKTALEKSLMGANYAKSKTIHKFEDLCIKGAEALINDIVNVYHYYCKGKLVNRSMEVLEDINRVNIEDYEKIQNSIMPKMALKNLDKCKEYILKITVGFSSAKIMKEKVKTSELDVWGVEFIQVLFENKPIRQFNVGMYLNLLEEKQNDDFHSVVQLRWDAIQKFFSGNVEKCIESLDKALSIARNNNQPMWLIQDILIDLRNQKSVLDTMNNTFSESEAQKQLNECEEQLFYPVIDRINVSLEEKYIEGLYKKKIESPYTISLGNNFEQYGDLLASLLVVAMYNGSLTHILMLYKKIRVFLFYLTCKYEDWNLRRDLLKMAIYSGKDKEVDRILNSYPEILNNLQAQDAKDIMVFCKNNPIKHRRFIVELRAFGCVGYYLSDFEFEKYKVYIISEIEKWIYSQKPIVIIGQSIFKCLGGVAFRLEQDELAELCCSFLEKKYMRWYTDMFKFMEKYLDLNKMSQEVANRLLEYIVGTIADEKGREQISNAPFFLANFKKQNEDYTLKLDMEIESYMPDFYNNSYKLETTKDKQNVYSEFVKKNVYQIKSNNEKQGKNGTFFGHGECEIETLRAIILDEGFVCEEGMINELIPVLIDTISASKEDINTKVDAVSLLNCVLEKNPKLLKANYEELKVLCENRDSIIVEDNIFFSSNIDKVSLKIGLCLLAFTIGLDVYYDFMEALSQIQNDTATTIKVLTIIKKYYEIDKDISLPEKVEIILLQNVLQWLRNDNLDVRWNTTFILLALGKKFDNNEIIEQKLLELVNYDCVYIKNLILSQIIKNNVVAETTREYIISKCEEDPSFVVRKVCKEISSNCFFNG</sequence>